<dbReference type="AlphaFoldDB" id="A0A5C6AAV5"/>
<gene>
    <name evidence="1" type="ORF">Pla100_23210</name>
</gene>
<accession>A0A5C6AAV5</accession>
<reference evidence="1 2" key="1">
    <citation type="submission" date="2019-02" db="EMBL/GenBank/DDBJ databases">
        <title>Deep-cultivation of Planctomycetes and their phenomic and genomic characterization uncovers novel biology.</title>
        <authorList>
            <person name="Wiegand S."/>
            <person name="Jogler M."/>
            <person name="Boedeker C."/>
            <person name="Pinto D."/>
            <person name="Vollmers J."/>
            <person name="Rivas-Marin E."/>
            <person name="Kohn T."/>
            <person name="Peeters S.H."/>
            <person name="Heuer A."/>
            <person name="Rast P."/>
            <person name="Oberbeckmann S."/>
            <person name="Bunk B."/>
            <person name="Jeske O."/>
            <person name="Meyerdierks A."/>
            <person name="Storesund J.E."/>
            <person name="Kallscheuer N."/>
            <person name="Luecker S."/>
            <person name="Lage O.M."/>
            <person name="Pohl T."/>
            <person name="Merkel B.J."/>
            <person name="Hornburger P."/>
            <person name="Mueller R.-W."/>
            <person name="Bruemmer F."/>
            <person name="Labrenz M."/>
            <person name="Spormann A.M."/>
            <person name="Op Den Camp H."/>
            <person name="Overmann J."/>
            <person name="Amann R."/>
            <person name="Jetten M.S.M."/>
            <person name="Mascher T."/>
            <person name="Medema M.H."/>
            <person name="Devos D.P."/>
            <person name="Kaster A.-K."/>
            <person name="Ovreas L."/>
            <person name="Rohde M."/>
            <person name="Galperin M.Y."/>
            <person name="Jogler C."/>
        </authorList>
    </citation>
    <scope>NUCLEOTIDE SEQUENCE [LARGE SCALE GENOMIC DNA]</scope>
    <source>
        <strain evidence="1 2">Pla100</strain>
    </source>
</reference>
<sequence>MKQEDQKRLYAAVRTMRDMQSELEHLSDRTDQKSAERRAELIDELMTMSMGIGPLRKQMATKPPNRDSPIPSRRFDGVILLACH</sequence>
<dbReference type="RefSeq" id="WP_146577817.1">
    <property type="nucleotide sequence ID" value="NZ_SJPM01000004.1"/>
</dbReference>
<proteinExistence type="predicted"/>
<comment type="caution">
    <text evidence="1">The sequence shown here is derived from an EMBL/GenBank/DDBJ whole genome shotgun (WGS) entry which is preliminary data.</text>
</comment>
<dbReference type="Proteomes" id="UP000316213">
    <property type="component" value="Unassembled WGS sequence"/>
</dbReference>
<name>A0A5C6AAV5_9BACT</name>
<evidence type="ECO:0000313" key="2">
    <source>
        <dbReference type="Proteomes" id="UP000316213"/>
    </source>
</evidence>
<dbReference type="EMBL" id="SJPM01000004">
    <property type="protein sequence ID" value="TWT97172.1"/>
    <property type="molecule type" value="Genomic_DNA"/>
</dbReference>
<keyword evidence="2" id="KW-1185">Reference proteome</keyword>
<evidence type="ECO:0000313" key="1">
    <source>
        <dbReference type="EMBL" id="TWT97172.1"/>
    </source>
</evidence>
<organism evidence="1 2">
    <name type="scientific">Neorhodopirellula pilleata</name>
    <dbReference type="NCBI Taxonomy" id="2714738"/>
    <lineage>
        <taxon>Bacteria</taxon>
        <taxon>Pseudomonadati</taxon>
        <taxon>Planctomycetota</taxon>
        <taxon>Planctomycetia</taxon>
        <taxon>Pirellulales</taxon>
        <taxon>Pirellulaceae</taxon>
        <taxon>Neorhodopirellula</taxon>
    </lineage>
</organism>
<protein>
    <submittedName>
        <fullName evidence="1">Uncharacterized protein</fullName>
    </submittedName>
</protein>